<feature type="region of interest" description="Disordered" evidence="1">
    <location>
        <begin position="195"/>
        <end position="217"/>
    </location>
</feature>
<dbReference type="Proteomes" id="UP000281406">
    <property type="component" value="Unassembled WGS sequence"/>
</dbReference>
<proteinExistence type="predicted"/>
<comment type="caution">
    <text evidence="2">The sequence shown here is derived from an EMBL/GenBank/DDBJ whole genome shotgun (WGS) entry which is preliminary data.</text>
</comment>
<organism evidence="2 3">
    <name type="scientific">Anabarilius grahami</name>
    <name type="common">Kanglang fish</name>
    <name type="synonym">Barilius grahami</name>
    <dbReference type="NCBI Taxonomy" id="495550"/>
    <lineage>
        <taxon>Eukaryota</taxon>
        <taxon>Metazoa</taxon>
        <taxon>Chordata</taxon>
        <taxon>Craniata</taxon>
        <taxon>Vertebrata</taxon>
        <taxon>Euteleostomi</taxon>
        <taxon>Actinopterygii</taxon>
        <taxon>Neopterygii</taxon>
        <taxon>Teleostei</taxon>
        <taxon>Ostariophysi</taxon>
        <taxon>Cypriniformes</taxon>
        <taxon>Xenocyprididae</taxon>
        <taxon>Xenocypridinae</taxon>
        <taxon>Xenocypridinae incertae sedis</taxon>
        <taxon>Anabarilius</taxon>
    </lineage>
</organism>
<dbReference type="InterPro" id="IPR004244">
    <property type="entry name" value="Transposase_22"/>
</dbReference>
<feature type="region of interest" description="Disordered" evidence="1">
    <location>
        <begin position="244"/>
        <end position="271"/>
    </location>
</feature>
<feature type="compositionally biased region" description="Low complexity" evidence="1">
    <location>
        <begin position="252"/>
        <end position="268"/>
    </location>
</feature>
<dbReference type="OrthoDB" id="10000497at2759"/>
<evidence type="ECO:0000313" key="3">
    <source>
        <dbReference type="Proteomes" id="UP000281406"/>
    </source>
</evidence>
<reference evidence="2 3" key="1">
    <citation type="submission" date="2018-10" db="EMBL/GenBank/DDBJ databases">
        <title>Genome assembly for a Yunnan-Guizhou Plateau 3E fish, Anabarilius grahami (Regan), and its evolutionary and genetic applications.</title>
        <authorList>
            <person name="Jiang W."/>
        </authorList>
    </citation>
    <scope>NUCLEOTIDE SEQUENCE [LARGE SCALE GENOMIC DNA]</scope>
    <source>
        <strain evidence="2">AG-KIZ</strain>
        <tissue evidence="2">Muscle</tissue>
    </source>
</reference>
<evidence type="ECO:0008006" key="4">
    <source>
        <dbReference type="Google" id="ProtNLM"/>
    </source>
</evidence>
<sequence length="337" mass="36795">MRVIEAEQRISDLEDNQANSLTCLASVESSLQKTLEHVEELENRSWRQNIRIVGLKGGKKGSDPTAFFETWIPATLNMNAKDGRIKLERAHRTGPLRNEDFLVGVQKKRAETAEARIRLREAGFIYAFIYPATIRVFNAAGKDTYLSTPAESDWGYGKEYTVVCVSFARTLLTDSETFGGEWGAQAGVADQIASSVGEGAEQTKPVEPFSIDPAELPSPRDPLLAIKLKELDLELSQSQLLQVKTTGPPGASTPVSSSDSTSTPGSDTVSRRNLQGLLLITTVPPRPTVQISTKPTWVGWVSLPFSAPQLALRPQRAAMPANALPRPTLLRLDGNLD</sequence>
<evidence type="ECO:0000256" key="1">
    <source>
        <dbReference type="SAM" id="MobiDB-lite"/>
    </source>
</evidence>
<protein>
    <recommendedName>
        <fullName evidence="4">LINE-1 type transposase domain-containing protein 1</fullName>
    </recommendedName>
</protein>
<dbReference type="AlphaFoldDB" id="A0A3N0Z4L0"/>
<dbReference type="PANTHER" id="PTHR11505">
    <property type="entry name" value="L1 TRANSPOSABLE ELEMENT-RELATED"/>
    <property type="match status" value="1"/>
</dbReference>
<dbReference type="EMBL" id="RJVU01011855">
    <property type="protein sequence ID" value="ROL53222.1"/>
    <property type="molecule type" value="Genomic_DNA"/>
</dbReference>
<gene>
    <name evidence="2" type="ORF">DPX16_0089</name>
</gene>
<name>A0A3N0Z4L0_ANAGA</name>
<evidence type="ECO:0000313" key="2">
    <source>
        <dbReference type="EMBL" id="ROL53222.1"/>
    </source>
</evidence>
<accession>A0A3N0Z4L0</accession>
<keyword evidence="3" id="KW-1185">Reference proteome</keyword>
<dbReference type="Gene3D" id="3.30.70.1820">
    <property type="entry name" value="L1 transposable element, RRM domain"/>
    <property type="match status" value="1"/>
</dbReference>